<reference evidence="20" key="1">
    <citation type="journal article" date="2023" name="Front. Mar. Sci.">
        <title>A new Merluccius polli reference genome to investigate the effects of global change in West African waters.</title>
        <authorList>
            <person name="Mateo J.L."/>
            <person name="Blanco-Fernandez C."/>
            <person name="Garcia-Vazquez E."/>
            <person name="Machado-Schiaffino G."/>
        </authorList>
    </citation>
    <scope>NUCLEOTIDE SEQUENCE</scope>
    <source>
        <strain evidence="20">C29</strain>
        <tissue evidence="20">Fin</tissue>
    </source>
</reference>
<feature type="region of interest" description="Disordered" evidence="18">
    <location>
        <begin position="478"/>
        <end position="499"/>
    </location>
</feature>
<feature type="transmembrane region" description="Helical" evidence="19">
    <location>
        <begin position="31"/>
        <end position="52"/>
    </location>
</feature>
<evidence type="ECO:0000256" key="15">
    <source>
        <dbReference type="ARBA" id="ARBA00037552"/>
    </source>
</evidence>
<evidence type="ECO:0000256" key="9">
    <source>
        <dbReference type="ARBA" id="ARBA00022989"/>
    </source>
</evidence>
<feature type="transmembrane region" description="Helical" evidence="19">
    <location>
        <begin position="547"/>
        <end position="572"/>
    </location>
</feature>
<evidence type="ECO:0000256" key="18">
    <source>
        <dbReference type="SAM" id="MobiDB-lite"/>
    </source>
</evidence>
<evidence type="ECO:0000256" key="14">
    <source>
        <dbReference type="ARBA" id="ARBA00023288"/>
    </source>
</evidence>
<comment type="caution">
    <text evidence="20">The sequence shown here is derived from an EMBL/GenBank/DDBJ whole genome shotgun (WGS) entry which is preliminary data.</text>
</comment>
<organism evidence="20 21">
    <name type="scientific">Merluccius polli</name>
    <name type="common">Benguela hake</name>
    <name type="synonym">Merluccius cadenati</name>
    <dbReference type="NCBI Taxonomy" id="89951"/>
    <lineage>
        <taxon>Eukaryota</taxon>
        <taxon>Metazoa</taxon>
        <taxon>Chordata</taxon>
        <taxon>Craniata</taxon>
        <taxon>Vertebrata</taxon>
        <taxon>Euteleostomi</taxon>
        <taxon>Actinopterygii</taxon>
        <taxon>Neopterygii</taxon>
        <taxon>Teleostei</taxon>
        <taxon>Neoteleostei</taxon>
        <taxon>Acanthomorphata</taxon>
        <taxon>Zeiogadaria</taxon>
        <taxon>Gadariae</taxon>
        <taxon>Gadiformes</taxon>
        <taxon>Gadoidei</taxon>
        <taxon>Merlucciidae</taxon>
        <taxon>Merluccius</taxon>
    </lineage>
</organism>
<evidence type="ECO:0000313" key="21">
    <source>
        <dbReference type="Proteomes" id="UP001174136"/>
    </source>
</evidence>
<evidence type="ECO:0000256" key="1">
    <source>
        <dbReference type="ARBA" id="ARBA00004477"/>
    </source>
</evidence>
<evidence type="ECO:0000256" key="3">
    <source>
        <dbReference type="ARBA" id="ARBA00011492"/>
    </source>
</evidence>
<comment type="function">
    <text evidence="15">Enhances the incorporation of serine into phosphatidylserine and sphingolipids.</text>
</comment>
<dbReference type="GO" id="GO:0008654">
    <property type="term" value="P:phospholipid biosynthetic process"/>
    <property type="evidence" value="ECO:0007669"/>
    <property type="project" value="UniProtKB-KW"/>
</dbReference>
<evidence type="ECO:0000256" key="17">
    <source>
        <dbReference type="ARBA" id="ARBA00041691"/>
    </source>
</evidence>
<dbReference type="EMBL" id="JAOPHQ010001995">
    <property type="protein sequence ID" value="KAK0148837.1"/>
    <property type="molecule type" value="Genomic_DNA"/>
</dbReference>
<feature type="transmembrane region" description="Helical" evidence="19">
    <location>
        <begin position="230"/>
        <end position="248"/>
    </location>
</feature>
<accession>A0AA47P6Z0</accession>
<gene>
    <name evidence="20" type="primary">Serinc1_0</name>
    <name evidence="20" type="ORF">N1851_010748</name>
</gene>
<comment type="similarity">
    <text evidence="2">Belongs to the TDE1 family.</text>
</comment>
<evidence type="ECO:0000256" key="4">
    <source>
        <dbReference type="ARBA" id="ARBA00022516"/>
    </source>
</evidence>
<dbReference type="Proteomes" id="UP001174136">
    <property type="component" value="Unassembled WGS sequence"/>
</dbReference>
<evidence type="ECO:0000256" key="5">
    <source>
        <dbReference type="ARBA" id="ARBA00022553"/>
    </source>
</evidence>
<dbReference type="AlphaFoldDB" id="A0AA47P6Z0"/>
<keyword evidence="8" id="KW-0256">Endoplasmic reticulum</keyword>
<evidence type="ECO:0000256" key="8">
    <source>
        <dbReference type="ARBA" id="ARBA00022824"/>
    </source>
</evidence>
<keyword evidence="5" id="KW-0597">Phosphoprotein</keyword>
<keyword evidence="21" id="KW-1185">Reference proteome</keyword>
<protein>
    <recommendedName>
        <fullName evidence="16">Serine incorporator 1</fullName>
    </recommendedName>
    <alternativeName>
        <fullName evidence="17">Tumor differentially expressed protein 2</fullName>
    </alternativeName>
</protein>
<keyword evidence="11 19" id="KW-0472">Membrane</keyword>
<keyword evidence="6 19" id="KW-0812">Transmembrane</keyword>
<keyword evidence="9 19" id="KW-1133">Transmembrane helix</keyword>
<comment type="subunit">
    <text evidence="3">Interacts with SPTLC1.</text>
</comment>
<name>A0AA47P6Z0_MERPO</name>
<keyword evidence="7" id="KW-0519">Myristate</keyword>
<feature type="transmembrane region" description="Helical" evidence="19">
    <location>
        <begin position="506"/>
        <end position="527"/>
    </location>
</feature>
<keyword evidence="12" id="KW-0594">Phospholipid biosynthesis</keyword>
<keyword evidence="13" id="KW-1208">Phospholipid metabolism</keyword>
<evidence type="ECO:0000256" key="11">
    <source>
        <dbReference type="ARBA" id="ARBA00023136"/>
    </source>
</evidence>
<dbReference type="PANTHER" id="PTHR10383">
    <property type="entry name" value="SERINE INCORPORATOR"/>
    <property type="match status" value="1"/>
</dbReference>
<feature type="transmembrane region" description="Helical" evidence="19">
    <location>
        <begin position="88"/>
        <end position="108"/>
    </location>
</feature>
<evidence type="ECO:0000256" key="10">
    <source>
        <dbReference type="ARBA" id="ARBA00023098"/>
    </source>
</evidence>
<keyword evidence="10" id="KW-0443">Lipid metabolism</keyword>
<sequence length="577" mass="63774">MYFQIPCLCGSAPCLLCRCCPSGNNSTVTRLIYAFLLLLGVGVSCIMLMPGMEAHLNNIPGFCEGGMGSSVPGIEGHVNCDVLVGYKAVYRTCFGMAMFFLLFSLLMIKVRSSQDPRASLHNGFWFFKFAAVVAITVGAFFIPEGSFTTVWFYVGMAGAFCFILIQLVLLIDFAHSWNESWVEKMEEGNSRCWYAALLSATTVNYLVSLASLVLFYVYYTHQDGCTENKVFISVNMLLCVGASVVSVLPQIQESQPRSGLLQSSLVTLYTMYLTWSAMTNEPALGQGGGLLLRMGFTEVVFTDRKCNPSLLGIIGVNSTSPAGQDHAVQWWDAQGIVGLLLFLMCVLYSSLTASLTAGVHQRVRELPPRQAPTTLRPQLWSAALTMEARNMAHSDSMSPASPGTWSKLSRRWELKLSLTGDSARRSQQTLTIRLGLPGLTGILPHHRSQLTTSIRNSSNSQVNKLTLASDESALMEDGPLPDSFQEGSSSESGHARATDNERDGVTYSYSFFHFMLFLASLYIMMTLTNWYSPESDYQTMTSRWPAVWVKVCSSWICMALYVWTLVAPLVLVNRDFD</sequence>
<dbReference type="GO" id="GO:0005789">
    <property type="term" value="C:endoplasmic reticulum membrane"/>
    <property type="evidence" value="ECO:0007669"/>
    <property type="project" value="UniProtKB-SubCell"/>
</dbReference>
<evidence type="ECO:0000313" key="20">
    <source>
        <dbReference type="EMBL" id="KAK0148837.1"/>
    </source>
</evidence>
<dbReference type="InterPro" id="IPR005016">
    <property type="entry name" value="TDE1/TMS"/>
</dbReference>
<keyword evidence="4" id="KW-0444">Lipid biosynthesis</keyword>
<evidence type="ECO:0000256" key="16">
    <source>
        <dbReference type="ARBA" id="ARBA00040945"/>
    </source>
</evidence>
<dbReference type="PANTHER" id="PTHR10383:SF15">
    <property type="entry name" value="SERINE INCORPORATOR 1"/>
    <property type="match status" value="1"/>
</dbReference>
<evidence type="ECO:0000256" key="6">
    <source>
        <dbReference type="ARBA" id="ARBA00022692"/>
    </source>
</evidence>
<keyword evidence="14" id="KW-0449">Lipoprotein</keyword>
<evidence type="ECO:0000256" key="19">
    <source>
        <dbReference type="SAM" id="Phobius"/>
    </source>
</evidence>
<evidence type="ECO:0000256" key="12">
    <source>
        <dbReference type="ARBA" id="ARBA00023209"/>
    </source>
</evidence>
<comment type="subcellular location">
    <subcellularLocation>
        <location evidence="1">Endoplasmic reticulum membrane</location>
        <topology evidence="1">Multi-pass membrane protein</topology>
    </subcellularLocation>
</comment>
<feature type="transmembrane region" description="Helical" evidence="19">
    <location>
        <begin position="336"/>
        <end position="359"/>
    </location>
</feature>
<evidence type="ECO:0000256" key="13">
    <source>
        <dbReference type="ARBA" id="ARBA00023264"/>
    </source>
</evidence>
<feature type="transmembrane region" description="Helical" evidence="19">
    <location>
        <begin position="148"/>
        <end position="171"/>
    </location>
</feature>
<feature type="transmembrane region" description="Helical" evidence="19">
    <location>
        <begin position="120"/>
        <end position="142"/>
    </location>
</feature>
<dbReference type="Pfam" id="PF03348">
    <property type="entry name" value="Serinc"/>
    <property type="match status" value="2"/>
</dbReference>
<evidence type="ECO:0000256" key="7">
    <source>
        <dbReference type="ARBA" id="ARBA00022707"/>
    </source>
</evidence>
<proteinExistence type="inferred from homology"/>
<evidence type="ECO:0000256" key="2">
    <source>
        <dbReference type="ARBA" id="ARBA00006665"/>
    </source>
</evidence>
<feature type="transmembrane region" description="Helical" evidence="19">
    <location>
        <begin position="192"/>
        <end position="218"/>
    </location>
</feature>